<dbReference type="Gene3D" id="3.30.470.20">
    <property type="entry name" value="ATP-grasp fold, B domain"/>
    <property type="match status" value="1"/>
</dbReference>
<dbReference type="InterPro" id="IPR011053">
    <property type="entry name" value="Single_hybrid_motif"/>
</dbReference>
<protein>
    <recommendedName>
        <fullName evidence="5">Biotin carboxylase</fullName>
    </recommendedName>
    <alternativeName>
        <fullName evidence="10">Acetyl-coenzyme A carboxylase biotin carboxylase subunit A</fullName>
    </alternativeName>
</protein>
<evidence type="ECO:0000313" key="16">
    <source>
        <dbReference type="EMBL" id="QIZ75631.1"/>
    </source>
</evidence>
<dbReference type="PROSITE" id="PS50979">
    <property type="entry name" value="BC"/>
    <property type="match status" value="1"/>
</dbReference>
<evidence type="ECO:0000256" key="1">
    <source>
        <dbReference type="ARBA" id="ARBA00001953"/>
    </source>
</evidence>
<dbReference type="PROSITE" id="PS50975">
    <property type="entry name" value="ATP_GRASP"/>
    <property type="match status" value="1"/>
</dbReference>
<comment type="subunit">
    <text evidence="4">Acetyl-CoA carboxylase is a heterohexamer of biotin carboxyl carrier protein, biotin carboxylase and the two subunits of carboxyl transferase in a 2:2 complex.</text>
</comment>
<proteinExistence type="predicted"/>
<dbReference type="GO" id="GO:0004075">
    <property type="term" value="F:biotin carboxylase activity"/>
    <property type="evidence" value="ECO:0007669"/>
    <property type="project" value="UniProtKB-EC"/>
</dbReference>
<dbReference type="SUPFAM" id="SSF51230">
    <property type="entry name" value="Single hybrid motif"/>
    <property type="match status" value="1"/>
</dbReference>
<dbReference type="Pfam" id="PF02786">
    <property type="entry name" value="CPSase_L_D2"/>
    <property type="match status" value="1"/>
</dbReference>
<evidence type="ECO:0000256" key="10">
    <source>
        <dbReference type="ARBA" id="ARBA00033786"/>
    </source>
</evidence>
<name>A0A6H1U9B9_9GAMM</name>
<dbReference type="GO" id="GO:0005524">
    <property type="term" value="F:ATP binding"/>
    <property type="evidence" value="ECO:0007669"/>
    <property type="project" value="UniProtKB-UniRule"/>
</dbReference>
<keyword evidence="17" id="KW-1185">Reference proteome</keyword>
<comment type="function">
    <text evidence="2">This protein is a component of the acetyl coenzyme A carboxylase complex; first, biotin carboxylase catalyzes the carboxylation of the carrier protein and then the transcarboxylase transfers the carboxyl group to form malonyl-CoA.</text>
</comment>
<dbReference type="InterPro" id="IPR016185">
    <property type="entry name" value="PreATP-grasp_dom_sf"/>
</dbReference>
<dbReference type="AlphaFoldDB" id="A0A6H1U9B9"/>
<sequence length="654" mass="71202">MSHSLTKVLIANRGEIACRVMTTCRQLGIATVAVYSDVDRHAQHVLQADQAFHIGAAEAKHSYLDYHKILAVAKQAGCDGIHPGYGFLSENPDFARACAASGIAFIGPSATAIEQMGSKSAAKIIMAEAAVPMLPGYHGDDQSDACLISEARLIGYPLLVKAAFGGGGKGMRIVEQDEELQGALDSARREAQSAFGNPQLLLERYLTSARHVEVQVFADNHGNAVYLSDRDCSLQRRHQKVVEEAPAPGLSDELRQQMGEASVRAAQAINYSGAGTVEYLLDEQGRFYFMEMNTRLQVEHPVTELVTNQDLVQWQLMVAANNPLPLQQAEITVQGHAFEVRLYAEDPQRDFMPATGTIKKLSWPVGDGMRIDSGIAAGDHITAYYDPMLAKLISCGDNRNQALARMGQMLDNCQLLGLSHNLPYLAKVIRHPQFAAADLDTAFLARHQQQLLSRSDHSLAASIAALIQLQQQGGNSSINAGWRLNAAATVRLQFSDNHDVHHLVELTHLSGQYWRDSHDRKLQLMVDVDQVELEHNGEISRFGYHQDNDGISLQLSDGAIVFRPYQHQAEAAGNGGEKSLQAPMNGTFIANLVALGQQVHAGQALVVMEAMKMEYTIKAPSDSVVSKLPFDSGDLVNDGVALIELTATEQEASA</sequence>
<dbReference type="FunFam" id="3.30.1490.20:FF:000003">
    <property type="entry name" value="acetyl-CoA carboxylase isoform X1"/>
    <property type="match status" value="1"/>
</dbReference>
<accession>A0A6H1U9B9</accession>
<dbReference type="Proteomes" id="UP000501602">
    <property type="component" value="Chromosome"/>
</dbReference>
<dbReference type="InterPro" id="IPR011054">
    <property type="entry name" value="Rudment_hybrid_motif"/>
</dbReference>
<feature type="domain" description="ATP-grasp" evidence="14">
    <location>
        <begin position="123"/>
        <end position="320"/>
    </location>
</feature>
<keyword evidence="8 12" id="KW-0067">ATP-binding</keyword>
<gene>
    <name evidence="16" type="ORF">HER31_01175</name>
</gene>
<dbReference type="CDD" id="cd06850">
    <property type="entry name" value="biotinyl_domain"/>
    <property type="match status" value="1"/>
</dbReference>
<evidence type="ECO:0000256" key="6">
    <source>
        <dbReference type="ARBA" id="ARBA00022598"/>
    </source>
</evidence>
<evidence type="ECO:0000256" key="8">
    <source>
        <dbReference type="ARBA" id="ARBA00022840"/>
    </source>
</evidence>
<dbReference type="NCBIfam" id="NF006367">
    <property type="entry name" value="PRK08591.1"/>
    <property type="match status" value="1"/>
</dbReference>
<dbReference type="PROSITE" id="PS00866">
    <property type="entry name" value="CPSASE_1"/>
    <property type="match status" value="1"/>
</dbReference>
<dbReference type="PANTHER" id="PTHR18866">
    <property type="entry name" value="CARBOXYLASE:PYRUVATE/ACETYL-COA/PROPIONYL-COA CARBOXYLASE"/>
    <property type="match status" value="1"/>
</dbReference>
<evidence type="ECO:0000259" key="13">
    <source>
        <dbReference type="PROSITE" id="PS50968"/>
    </source>
</evidence>
<dbReference type="PANTHER" id="PTHR18866:SF33">
    <property type="entry name" value="METHYLCROTONOYL-COA CARBOXYLASE SUBUNIT ALPHA, MITOCHONDRIAL-RELATED"/>
    <property type="match status" value="1"/>
</dbReference>
<reference evidence="16 17" key="1">
    <citation type="submission" date="2020-04" db="EMBL/GenBank/DDBJ databases">
        <title>Ferrimonas sp. S7 isolated from sea water.</title>
        <authorList>
            <person name="Bae S.S."/>
            <person name="Baek K."/>
        </authorList>
    </citation>
    <scope>NUCLEOTIDE SEQUENCE [LARGE SCALE GENOMIC DNA]</scope>
    <source>
        <strain evidence="16 17">S7</strain>
    </source>
</reference>
<dbReference type="FunFam" id="3.40.50.20:FF:000010">
    <property type="entry name" value="Propionyl-CoA carboxylase subunit alpha"/>
    <property type="match status" value="1"/>
</dbReference>
<evidence type="ECO:0000256" key="2">
    <source>
        <dbReference type="ARBA" id="ARBA00003761"/>
    </source>
</evidence>
<keyword evidence="9" id="KW-0092">Biotin</keyword>
<evidence type="ECO:0000256" key="5">
    <source>
        <dbReference type="ARBA" id="ARBA00017242"/>
    </source>
</evidence>
<dbReference type="Pfam" id="PF02785">
    <property type="entry name" value="Biotin_carb_C"/>
    <property type="match status" value="1"/>
</dbReference>
<dbReference type="InterPro" id="IPR011764">
    <property type="entry name" value="Biotin_carboxylation_dom"/>
</dbReference>
<dbReference type="InterPro" id="IPR050856">
    <property type="entry name" value="Biotin_carboxylase_complex"/>
</dbReference>
<evidence type="ECO:0000256" key="11">
    <source>
        <dbReference type="ARBA" id="ARBA00048600"/>
    </source>
</evidence>
<evidence type="ECO:0000256" key="9">
    <source>
        <dbReference type="ARBA" id="ARBA00023267"/>
    </source>
</evidence>
<dbReference type="Pfam" id="PF00364">
    <property type="entry name" value="Biotin_lipoyl"/>
    <property type="match status" value="1"/>
</dbReference>
<dbReference type="SUPFAM" id="SSF56059">
    <property type="entry name" value="Glutathione synthetase ATP-binding domain-like"/>
    <property type="match status" value="1"/>
</dbReference>
<organism evidence="16 17">
    <name type="scientific">Ferrimonas lipolytica</name>
    <dbReference type="NCBI Taxonomy" id="2724191"/>
    <lineage>
        <taxon>Bacteria</taxon>
        <taxon>Pseudomonadati</taxon>
        <taxon>Pseudomonadota</taxon>
        <taxon>Gammaproteobacteria</taxon>
        <taxon>Alteromonadales</taxon>
        <taxon>Ferrimonadaceae</taxon>
        <taxon>Ferrimonas</taxon>
    </lineage>
</organism>
<dbReference type="SMART" id="SM00878">
    <property type="entry name" value="Biotin_carb_C"/>
    <property type="match status" value="1"/>
</dbReference>
<dbReference type="Gene3D" id="2.40.50.100">
    <property type="match status" value="1"/>
</dbReference>
<dbReference type="InterPro" id="IPR005481">
    <property type="entry name" value="BC-like_N"/>
</dbReference>
<dbReference type="FunFam" id="3.30.470.20:FF:000028">
    <property type="entry name" value="Methylcrotonoyl-CoA carboxylase subunit alpha, mitochondrial"/>
    <property type="match status" value="1"/>
</dbReference>
<evidence type="ECO:0000256" key="4">
    <source>
        <dbReference type="ARBA" id="ARBA00011750"/>
    </source>
</evidence>
<feature type="domain" description="Biotin carboxylation" evidence="15">
    <location>
        <begin position="4"/>
        <end position="449"/>
    </location>
</feature>
<evidence type="ECO:0000259" key="14">
    <source>
        <dbReference type="PROSITE" id="PS50975"/>
    </source>
</evidence>
<dbReference type="Pfam" id="PF00289">
    <property type="entry name" value="Biotin_carb_N"/>
    <property type="match status" value="1"/>
</dbReference>
<dbReference type="PROSITE" id="PS00188">
    <property type="entry name" value="BIOTIN"/>
    <property type="match status" value="1"/>
</dbReference>
<feature type="domain" description="Lipoyl-binding" evidence="13">
    <location>
        <begin position="571"/>
        <end position="646"/>
    </location>
</feature>
<comment type="catalytic activity">
    <reaction evidence="11">
        <text>N(6)-biotinyl-L-lysyl-[protein] + hydrogencarbonate + ATP = N(6)-carboxybiotinyl-L-lysyl-[protein] + ADP + phosphate + H(+)</text>
        <dbReference type="Rhea" id="RHEA:13501"/>
        <dbReference type="Rhea" id="RHEA-COMP:10505"/>
        <dbReference type="Rhea" id="RHEA-COMP:10506"/>
        <dbReference type="ChEBI" id="CHEBI:15378"/>
        <dbReference type="ChEBI" id="CHEBI:17544"/>
        <dbReference type="ChEBI" id="CHEBI:30616"/>
        <dbReference type="ChEBI" id="CHEBI:43474"/>
        <dbReference type="ChEBI" id="CHEBI:83144"/>
        <dbReference type="ChEBI" id="CHEBI:83145"/>
        <dbReference type="ChEBI" id="CHEBI:456216"/>
        <dbReference type="EC" id="6.3.4.14"/>
    </reaction>
</comment>
<dbReference type="InterPro" id="IPR005482">
    <property type="entry name" value="Biotin_COase_C"/>
</dbReference>
<dbReference type="GO" id="GO:0046872">
    <property type="term" value="F:metal ion binding"/>
    <property type="evidence" value="ECO:0007669"/>
    <property type="project" value="InterPro"/>
</dbReference>
<dbReference type="EMBL" id="CP051180">
    <property type="protein sequence ID" value="QIZ75631.1"/>
    <property type="molecule type" value="Genomic_DNA"/>
</dbReference>
<evidence type="ECO:0000256" key="12">
    <source>
        <dbReference type="PROSITE-ProRule" id="PRU00409"/>
    </source>
</evidence>
<dbReference type="RefSeq" id="WP_168658892.1">
    <property type="nucleotide sequence ID" value="NZ_CP051180.1"/>
</dbReference>
<evidence type="ECO:0000259" key="15">
    <source>
        <dbReference type="PROSITE" id="PS50979"/>
    </source>
</evidence>
<comment type="pathway">
    <text evidence="3">Lipid metabolism; malonyl-CoA biosynthesis; malonyl-CoA from acetyl-CoA: step 1/1.</text>
</comment>
<comment type="cofactor">
    <cofactor evidence="1">
        <name>biotin</name>
        <dbReference type="ChEBI" id="CHEBI:57586"/>
    </cofactor>
</comment>
<evidence type="ECO:0000313" key="17">
    <source>
        <dbReference type="Proteomes" id="UP000501602"/>
    </source>
</evidence>
<evidence type="ECO:0000256" key="3">
    <source>
        <dbReference type="ARBA" id="ARBA00004956"/>
    </source>
</evidence>
<dbReference type="InterPro" id="IPR001882">
    <property type="entry name" value="Biotin_BS"/>
</dbReference>
<dbReference type="InterPro" id="IPR005479">
    <property type="entry name" value="CPAse_ATP-bd"/>
</dbReference>
<keyword evidence="6" id="KW-0436">Ligase</keyword>
<dbReference type="PROSITE" id="PS50968">
    <property type="entry name" value="BIOTINYL_LIPOYL"/>
    <property type="match status" value="1"/>
</dbReference>
<dbReference type="InterPro" id="IPR000089">
    <property type="entry name" value="Biotin_lipoyl"/>
</dbReference>
<dbReference type="PROSITE" id="PS00867">
    <property type="entry name" value="CPSASE_2"/>
    <property type="match status" value="1"/>
</dbReference>
<dbReference type="InterPro" id="IPR011761">
    <property type="entry name" value="ATP-grasp"/>
</dbReference>
<dbReference type="SUPFAM" id="SSF51246">
    <property type="entry name" value="Rudiment single hybrid motif"/>
    <property type="match status" value="1"/>
</dbReference>
<dbReference type="SUPFAM" id="SSF52440">
    <property type="entry name" value="PreATP-grasp domain"/>
    <property type="match status" value="1"/>
</dbReference>
<evidence type="ECO:0000256" key="7">
    <source>
        <dbReference type="ARBA" id="ARBA00022741"/>
    </source>
</evidence>
<dbReference type="KEGG" id="fes:HER31_01175"/>
<keyword evidence="7 12" id="KW-0547">Nucleotide-binding</keyword>